<keyword evidence="2" id="KW-1133">Transmembrane helix</keyword>
<evidence type="ECO:0000313" key="3">
    <source>
        <dbReference type="EMBL" id="GHF98308.1"/>
    </source>
</evidence>
<feature type="region of interest" description="Disordered" evidence="1">
    <location>
        <begin position="46"/>
        <end position="83"/>
    </location>
</feature>
<dbReference type="Proteomes" id="UP000623842">
    <property type="component" value="Unassembled WGS sequence"/>
</dbReference>
<keyword evidence="2" id="KW-0812">Transmembrane</keyword>
<keyword evidence="4" id="KW-1185">Reference proteome</keyword>
<gene>
    <name evidence="3" type="ORF">GCM10017161_28460</name>
</gene>
<accession>A0A919BKV7</accession>
<sequence length="295" mass="33849">MENSPSSPSSTSSTPWAIIGAIVVVVVIAAVWFLNQEEPKEPVVIEPPKVEQPDPIVEEKVEETPEPVVEELPPPPEPVVVEHPEPPKPMLPTLSESDDWLKEKLPTITWRKELLKLVVDDDMIRRFVVFTDNFSQGVLAYEHSPLIKPSSSFTAKEINQNGEVVMKWDETTTRRFSLYVDLLRTVDTDTLVDWYFELKPLVDEAYRELGYQNEDFTDILQDAITKVLDMEIPKERLELERPSVMYQFKDQEYESLDDADKLMLRLGKDNLLVIKSVLLEISEKLARAREEQGAD</sequence>
<keyword evidence="2" id="KW-0472">Membrane</keyword>
<evidence type="ECO:0000256" key="1">
    <source>
        <dbReference type="SAM" id="MobiDB-lite"/>
    </source>
</evidence>
<evidence type="ECO:0000256" key="2">
    <source>
        <dbReference type="SAM" id="Phobius"/>
    </source>
</evidence>
<comment type="caution">
    <text evidence="3">The sequence shown here is derived from an EMBL/GenBank/DDBJ whole genome shotgun (WGS) entry which is preliminary data.</text>
</comment>
<proteinExistence type="predicted"/>
<feature type="compositionally biased region" description="Basic and acidic residues" evidence="1">
    <location>
        <begin position="46"/>
        <end position="63"/>
    </location>
</feature>
<evidence type="ECO:0008006" key="5">
    <source>
        <dbReference type="Google" id="ProtNLM"/>
    </source>
</evidence>
<dbReference type="InterPro" id="IPR021382">
    <property type="entry name" value="DUF3014"/>
</dbReference>
<dbReference type="Pfam" id="PF11219">
    <property type="entry name" value="DUF3014"/>
    <property type="match status" value="1"/>
</dbReference>
<reference evidence="3" key="2">
    <citation type="submission" date="2020-09" db="EMBL/GenBank/DDBJ databases">
        <authorList>
            <person name="Sun Q."/>
            <person name="Kim S."/>
        </authorList>
    </citation>
    <scope>NUCLEOTIDE SEQUENCE</scope>
    <source>
        <strain evidence="3">KCTC 42731</strain>
    </source>
</reference>
<dbReference type="AlphaFoldDB" id="A0A919BKV7"/>
<dbReference type="RefSeq" id="WP_189771873.1">
    <property type="nucleotide sequence ID" value="NZ_BNCK01000006.1"/>
</dbReference>
<reference evidence="3" key="1">
    <citation type="journal article" date="2014" name="Int. J. Syst. Evol. Microbiol.">
        <title>Complete genome sequence of Corynebacterium casei LMG S-19264T (=DSM 44701T), isolated from a smear-ripened cheese.</title>
        <authorList>
            <consortium name="US DOE Joint Genome Institute (JGI-PGF)"/>
            <person name="Walter F."/>
            <person name="Albersmeier A."/>
            <person name="Kalinowski J."/>
            <person name="Ruckert C."/>
        </authorList>
    </citation>
    <scope>NUCLEOTIDE SEQUENCE</scope>
    <source>
        <strain evidence="3">KCTC 42731</strain>
    </source>
</reference>
<name>A0A919BKV7_9GAMM</name>
<dbReference type="EMBL" id="BNCK01000006">
    <property type="protein sequence ID" value="GHF98308.1"/>
    <property type="molecule type" value="Genomic_DNA"/>
</dbReference>
<organism evidence="3 4">
    <name type="scientific">Thalassotalea marina</name>
    <dbReference type="NCBI Taxonomy" id="1673741"/>
    <lineage>
        <taxon>Bacteria</taxon>
        <taxon>Pseudomonadati</taxon>
        <taxon>Pseudomonadota</taxon>
        <taxon>Gammaproteobacteria</taxon>
        <taxon>Alteromonadales</taxon>
        <taxon>Colwelliaceae</taxon>
        <taxon>Thalassotalea</taxon>
    </lineage>
</organism>
<feature type="transmembrane region" description="Helical" evidence="2">
    <location>
        <begin position="16"/>
        <end position="34"/>
    </location>
</feature>
<protein>
    <recommendedName>
        <fullName evidence="5">DUF3014 domain-containing protein</fullName>
    </recommendedName>
</protein>
<evidence type="ECO:0000313" key="4">
    <source>
        <dbReference type="Proteomes" id="UP000623842"/>
    </source>
</evidence>